<dbReference type="Proteomes" id="UP000220106">
    <property type="component" value="Unassembled WGS sequence"/>
</dbReference>
<organism evidence="7 8">
    <name type="scientific">Peribacillus butanolivorans</name>
    <dbReference type="NCBI Taxonomy" id="421767"/>
    <lineage>
        <taxon>Bacteria</taxon>
        <taxon>Bacillati</taxon>
        <taxon>Bacillota</taxon>
        <taxon>Bacilli</taxon>
        <taxon>Bacillales</taxon>
        <taxon>Bacillaceae</taxon>
        <taxon>Peribacillus</taxon>
    </lineage>
</organism>
<dbReference type="PROSITE" id="PS50937">
    <property type="entry name" value="HTH_MERR_2"/>
    <property type="match status" value="1"/>
</dbReference>
<dbReference type="GO" id="GO:0003677">
    <property type="term" value="F:DNA binding"/>
    <property type="evidence" value="ECO:0007669"/>
    <property type="project" value="UniProtKB-KW"/>
</dbReference>
<dbReference type="SMART" id="SM00422">
    <property type="entry name" value="HTH_MERR"/>
    <property type="match status" value="1"/>
</dbReference>
<proteinExistence type="predicted"/>
<dbReference type="InterPro" id="IPR009061">
    <property type="entry name" value="DNA-bd_dom_put_sf"/>
</dbReference>
<dbReference type="Pfam" id="PF13411">
    <property type="entry name" value="MerR_1"/>
    <property type="match status" value="1"/>
</dbReference>
<evidence type="ECO:0000256" key="1">
    <source>
        <dbReference type="ARBA" id="ARBA00022491"/>
    </source>
</evidence>
<keyword evidence="9" id="KW-1185">Reference proteome</keyword>
<protein>
    <submittedName>
        <fullName evidence="6 7">Transcriptional regulator</fullName>
    </submittedName>
</protein>
<keyword evidence="2" id="KW-0805">Transcription regulation</keyword>
<evidence type="ECO:0000313" key="7">
    <source>
        <dbReference type="EMBL" id="PEJ27650.1"/>
    </source>
</evidence>
<dbReference type="SUPFAM" id="SSF46955">
    <property type="entry name" value="Putative DNA-binding domain"/>
    <property type="match status" value="1"/>
</dbReference>
<keyword evidence="1" id="KW-0678">Repressor</keyword>
<dbReference type="Gene3D" id="3.20.80.10">
    <property type="entry name" value="Regulatory factor, effector binding domain"/>
    <property type="match status" value="1"/>
</dbReference>
<accession>A0AAX0RQN9</accession>
<dbReference type="InterPro" id="IPR047057">
    <property type="entry name" value="MerR_fam"/>
</dbReference>
<dbReference type="InterPro" id="IPR000551">
    <property type="entry name" value="MerR-type_HTH_dom"/>
</dbReference>
<sequence>MYFDYKGCCNTKVNTCIIFFKGAIKLKEKLTIGEMAKLRGMTTETLRHYDRINLFKPQYIDSHSGYRYYSIFQYEVLGTIKELRQLGMSTDEIKDYFNERNFSKSLDILKAKHADLVSKLNELTDLEENIREKIVYLDHVARETELQTVMFRELGRRKLITLNEKINNNLELCYGVIRLENMLAEKTPILASNRLGILIQEADLRTKRFEEPSVIFVVAKSKEKIPKQYQRIVPAGLFACIRYNGELLWNRSESLSKIFDYLDEGGYQITGDALQIMHVDITITDKPNEITFEIQVPVQKV</sequence>
<dbReference type="KEGG" id="pbut:DTO10_26285"/>
<dbReference type="EMBL" id="CP030926">
    <property type="protein sequence ID" value="AXN41526.1"/>
    <property type="molecule type" value="Genomic_DNA"/>
</dbReference>
<evidence type="ECO:0000259" key="5">
    <source>
        <dbReference type="PROSITE" id="PS50937"/>
    </source>
</evidence>
<evidence type="ECO:0000313" key="6">
    <source>
        <dbReference type="EMBL" id="AXN41526.1"/>
    </source>
</evidence>
<name>A0AAX0RQN9_9BACI</name>
<evidence type="ECO:0000256" key="3">
    <source>
        <dbReference type="ARBA" id="ARBA00023125"/>
    </source>
</evidence>
<dbReference type="Proteomes" id="UP000260457">
    <property type="component" value="Chromosome"/>
</dbReference>
<dbReference type="GO" id="GO:0003700">
    <property type="term" value="F:DNA-binding transcription factor activity"/>
    <property type="evidence" value="ECO:0007669"/>
    <property type="project" value="InterPro"/>
</dbReference>
<dbReference type="PANTHER" id="PTHR30204:SF69">
    <property type="entry name" value="MERR-FAMILY TRANSCRIPTIONAL REGULATOR"/>
    <property type="match status" value="1"/>
</dbReference>
<dbReference type="PANTHER" id="PTHR30204">
    <property type="entry name" value="REDOX-CYCLING DRUG-SENSING TRANSCRIPTIONAL ACTIVATOR SOXR"/>
    <property type="match status" value="1"/>
</dbReference>
<evidence type="ECO:0000313" key="8">
    <source>
        <dbReference type="Proteomes" id="UP000220106"/>
    </source>
</evidence>
<gene>
    <name evidence="7" type="ORF">CN689_23345</name>
    <name evidence="6" type="ORF">DTO10_26285</name>
</gene>
<reference evidence="6 9" key="2">
    <citation type="submission" date="2018-07" db="EMBL/GenBank/DDBJ databases">
        <title>The molecular basis for the intramolecular migration of carboxyl group in the catabolism of para-hydroxybenzoate via gentisate.</title>
        <authorList>
            <person name="Zhao H."/>
            <person name="Xu Y."/>
            <person name="Lin S."/>
            <person name="Spain J.C."/>
            <person name="Zhou N.-Y."/>
        </authorList>
    </citation>
    <scope>NUCLEOTIDE SEQUENCE [LARGE SCALE GENOMIC DNA]</scope>
    <source>
        <strain evidence="6 9">PHB-7a</strain>
    </source>
</reference>
<dbReference type="Gene3D" id="1.10.1660.10">
    <property type="match status" value="1"/>
</dbReference>
<evidence type="ECO:0000256" key="4">
    <source>
        <dbReference type="ARBA" id="ARBA00023163"/>
    </source>
</evidence>
<dbReference type="EMBL" id="NUEQ01000097">
    <property type="protein sequence ID" value="PEJ27650.1"/>
    <property type="molecule type" value="Genomic_DNA"/>
</dbReference>
<feature type="domain" description="HTH merR-type" evidence="5">
    <location>
        <begin position="29"/>
        <end position="99"/>
    </location>
</feature>
<dbReference type="AlphaFoldDB" id="A0AAX0RQN9"/>
<dbReference type="InterPro" id="IPR011256">
    <property type="entry name" value="Reg_factor_effector_dom_sf"/>
</dbReference>
<keyword evidence="4" id="KW-0804">Transcription</keyword>
<keyword evidence="3" id="KW-0238">DNA-binding</keyword>
<dbReference type="SUPFAM" id="SSF55136">
    <property type="entry name" value="Probable bacterial effector-binding domain"/>
    <property type="match status" value="1"/>
</dbReference>
<evidence type="ECO:0000256" key="2">
    <source>
        <dbReference type="ARBA" id="ARBA00023015"/>
    </source>
</evidence>
<evidence type="ECO:0000313" key="9">
    <source>
        <dbReference type="Proteomes" id="UP000260457"/>
    </source>
</evidence>
<reference evidence="7 8" key="1">
    <citation type="submission" date="2017-09" db="EMBL/GenBank/DDBJ databases">
        <title>Large-scale bioinformatics analysis of Bacillus genomes uncovers conserved roles of natural products in bacterial physiology.</title>
        <authorList>
            <consortium name="Agbiome Team Llc"/>
            <person name="Bleich R.M."/>
            <person name="Kirk G.J."/>
            <person name="Santa Maria K.C."/>
            <person name="Allen S.E."/>
            <person name="Farag S."/>
            <person name="Shank E.A."/>
            <person name="Bowers A."/>
        </authorList>
    </citation>
    <scope>NUCLEOTIDE SEQUENCE [LARGE SCALE GENOMIC DNA]</scope>
    <source>
        <strain evidence="7 8">AFS003229</strain>
    </source>
</reference>